<accession>A0A5J4NKY1</accession>
<evidence type="ECO:0000313" key="2">
    <source>
        <dbReference type="Proteomes" id="UP000324629"/>
    </source>
</evidence>
<gene>
    <name evidence="1" type="ORF">DEA37_0014685</name>
</gene>
<dbReference type="AlphaFoldDB" id="A0A5J4NKY1"/>
<comment type="caution">
    <text evidence="1">The sequence shown here is derived from an EMBL/GenBank/DDBJ whole genome shotgun (WGS) entry which is preliminary data.</text>
</comment>
<evidence type="ECO:0000313" key="1">
    <source>
        <dbReference type="EMBL" id="KAA3676134.1"/>
    </source>
</evidence>
<dbReference type="PANTHER" id="PTHR34444">
    <property type="entry name" value="LOC361192"/>
    <property type="match status" value="1"/>
</dbReference>
<dbReference type="PANTHER" id="PTHR34444:SF1">
    <property type="entry name" value="CILIA- AND FLAGELLA-ASSOCIATED PROTEIN 90"/>
    <property type="match status" value="1"/>
</dbReference>
<reference evidence="1 2" key="1">
    <citation type="journal article" date="2019" name="Gigascience">
        <title>Whole-genome sequence of the oriental lung fluke Paragonimus westermani.</title>
        <authorList>
            <person name="Oey H."/>
            <person name="Zakrzewski M."/>
            <person name="Narain K."/>
            <person name="Devi K.R."/>
            <person name="Agatsuma T."/>
            <person name="Nawaratna S."/>
            <person name="Gobert G.N."/>
            <person name="Jones M.K."/>
            <person name="Ragan M.A."/>
            <person name="McManus D.P."/>
            <person name="Krause L."/>
        </authorList>
    </citation>
    <scope>NUCLEOTIDE SEQUENCE [LARGE SCALE GENOMIC DNA]</scope>
    <source>
        <strain evidence="1 2">IND2009</strain>
    </source>
</reference>
<dbReference type="EMBL" id="QNGE01002135">
    <property type="protein sequence ID" value="KAA3676134.1"/>
    <property type="molecule type" value="Genomic_DNA"/>
</dbReference>
<dbReference type="Pfam" id="PF15074">
    <property type="entry name" value="CFAP90"/>
    <property type="match status" value="1"/>
</dbReference>
<name>A0A5J4NKY1_9TREM</name>
<keyword evidence="2" id="KW-1185">Reference proteome</keyword>
<proteinExistence type="predicted"/>
<dbReference type="InterPro" id="IPR027901">
    <property type="entry name" value="CFAP90"/>
</dbReference>
<protein>
    <submittedName>
        <fullName evidence="1">Uncharacterized protein</fullName>
    </submittedName>
</protein>
<organism evidence="1 2">
    <name type="scientific">Paragonimus westermani</name>
    <dbReference type="NCBI Taxonomy" id="34504"/>
    <lineage>
        <taxon>Eukaryota</taxon>
        <taxon>Metazoa</taxon>
        <taxon>Spiralia</taxon>
        <taxon>Lophotrochozoa</taxon>
        <taxon>Platyhelminthes</taxon>
        <taxon>Trematoda</taxon>
        <taxon>Digenea</taxon>
        <taxon>Plagiorchiida</taxon>
        <taxon>Troglotremata</taxon>
        <taxon>Troglotrematidae</taxon>
        <taxon>Paragonimus</taxon>
    </lineage>
</organism>
<sequence length="139" mass="16126">MSSAYELVTIDVESHGENFHLEGKPCALSAFSYVPTSRSLPKERTYFNSPKKPDNARCVYDAVFSKEEELNPKIHRSDRRHDKLIGLHTNDEEVTKAVPTLSSSLYGHRLENQYDPRDRSHARIMLVESEFYRRNKIDI</sequence>
<dbReference type="Proteomes" id="UP000324629">
    <property type="component" value="Unassembled WGS sequence"/>
</dbReference>